<dbReference type="EMBL" id="CAJVPU010055347">
    <property type="protein sequence ID" value="CAG8768484.1"/>
    <property type="molecule type" value="Genomic_DNA"/>
</dbReference>
<organism evidence="1 2">
    <name type="scientific">Dentiscutata heterogama</name>
    <dbReference type="NCBI Taxonomy" id="1316150"/>
    <lineage>
        <taxon>Eukaryota</taxon>
        <taxon>Fungi</taxon>
        <taxon>Fungi incertae sedis</taxon>
        <taxon>Mucoromycota</taxon>
        <taxon>Glomeromycotina</taxon>
        <taxon>Glomeromycetes</taxon>
        <taxon>Diversisporales</taxon>
        <taxon>Gigasporaceae</taxon>
        <taxon>Dentiscutata</taxon>
    </lineage>
</organism>
<protein>
    <submittedName>
        <fullName evidence="1">15640_t:CDS:1</fullName>
    </submittedName>
</protein>
<name>A0ACA9QXG2_9GLOM</name>
<evidence type="ECO:0000313" key="2">
    <source>
        <dbReference type="Proteomes" id="UP000789702"/>
    </source>
</evidence>
<dbReference type="Proteomes" id="UP000789702">
    <property type="component" value="Unassembled WGS sequence"/>
</dbReference>
<sequence>IPISVDKNSNIDFLAYIIANKEANEIVITFRGTDENSFANVNADIGSYNLVEYSPKPNNDIRVSEGFFTAWQRFDSSNLTGTLTLLMKEFPSFKVSVTGHSLGGALFQTLDIKQNYPKASLCFYGFNMPRGGN</sequence>
<evidence type="ECO:0000313" key="1">
    <source>
        <dbReference type="EMBL" id="CAG8768484.1"/>
    </source>
</evidence>
<keyword evidence="2" id="KW-1185">Reference proteome</keyword>
<proteinExistence type="predicted"/>
<feature type="non-terminal residue" evidence="1">
    <location>
        <position position="1"/>
    </location>
</feature>
<accession>A0ACA9QXG2</accession>
<comment type="caution">
    <text evidence="1">The sequence shown here is derived from an EMBL/GenBank/DDBJ whole genome shotgun (WGS) entry which is preliminary data.</text>
</comment>
<reference evidence="1" key="1">
    <citation type="submission" date="2021-06" db="EMBL/GenBank/DDBJ databases">
        <authorList>
            <person name="Kallberg Y."/>
            <person name="Tangrot J."/>
            <person name="Rosling A."/>
        </authorList>
    </citation>
    <scope>NUCLEOTIDE SEQUENCE</scope>
    <source>
        <strain evidence="1">IL203A</strain>
    </source>
</reference>
<feature type="non-terminal residue" evidence="1">
    <location>
        <position position="133"/>
    </location>
</feature>
<gene>
    <name evidence="1" type="ORF">DHETER_LOCUS15698</name>
</gene>